<accession>A0ACC2CYG4</accession>
<reference evidence="2" key="1">
    <citation type="journal article" date="2024" name="Proc. Natl. Acad. Sci. U.S.A.">
        <title>Extraordinary preservation of gene collinearity over three hundred million years revealed in homosporous lycophytes.</title>
        <authorList>
            <person name="Li C."/>
            <person name="Wickell D."/>
            <person name="Kuo L.Y."/>
            <person name="Chen X."/>
            <person name="Nie B."/>
            <person name="Liao X."/>
            <person name="Peng D."/>
            <person name="Ji J."/>
            <person name="Jenkins J."/>
            <person name="Williams M."/>
            <person name="Shu S."/>
            <person name="Plott C."/>
            <person name="Barry K."/>
            <person name="Rajasekar S."/>
            <person name="Grimwood J."/>
            <person name="Han X."/>
            <person name="Sun S."/>
            <person name="Hou Z."/>
            <person name="He W."/>
            <person name="Dai G."/>
            <person name="Sun C."/>
            <person name="Schmutz J."/>
            <person name="Leebens-Mack J.H."/>
            <person name="Li F.W."/>
            <person name="Wang L."/>
        </authorList>
    </citation>
    <scope>NUCLEOTIDE SEQUENCE [LARGE SCALE GENOMIC DNA]</scope>
    <source>
        <strain evidence="2">cv. PW_Plant_1</strain>
    </source>
</reference>
<protein>
    <submittedName>
        <fullName evidence="1">Uncharacterized protein</fullName>
    </submittedName>
</protein>
<evidence type="ECO:0000313" key="1">
    <source>
        <dbReference type="EMBL" id="KAJ7547068.1"/>
    </source>
</evidence>
<gene>
    <name evidence="1" type="ORF">O6H91_08G067200</name>
</gene>
<sequence length="360" mass="39404">MNLSGGNPAEMTLRAPAGLQLISSRGELMVSGEVVVAEPLSTGLPQPDYTIAQHGQVMTDEQLETLRRQISVYATICHQLVEMHKASVSQQSPFAGFVLGQHLPYDQVLGAHRTTSRQRWTPSQSQLQILERLFDQGNGTPNKQRIKEITSELGQHGQISETNVYNWFQNRKARAKRKQQQVVHRDGESEADTDVESPKDKKNRLDSSRENSGSGHADTSGQCSPGVLGILDQDPYTAHSQVDVALNASLCRGTAFDHDYGSSGGHHDTGFCTIIIHGKPWKILSGVVDVRNTFGETAFLLDSQGLLYPTDEAGVTLQPLLAGESYIVAGRLGESMSMSGQHISDSFHNNFHKVVAYQTV</sequence>
<proteinExistence type="predicted"/>
<keyword evidence="2" id="KW-1185">Reference proteome</keyword>
<evidence type="ECO:0000313" key="2">
    <source>
        <dbReference type="Proteomes" id="UP001162992"/>
    </source>
</evidence>
<organism evidence="1 2">
    <name type="scientific">Diphasiastrum complanatum</name>
    <name type="common">Issler's clubmoss</name>
    <name type="synonym">Lycopodium complanatum</name>
    <dbReference type="NCBI Taxonomy" id="34168"/>
    <lineage>
        <taxon>Eukaryota</taxon>
        <taxon>Viridiplantae</taxon>
        <taxon>Streptophyta</taxon>
        <taxon>Embryophyta</taxon>
        <taxon>Tracheophyta</taxon>
        <taxon>Lycopodiopsida</taxon>
        <taxon>Lycopodiales</taxon>
        <taxon>Lycopodiaceae</taxon>
        <taxon>Lycopodioideae</taxon>
        <taxon>Diphasiastrum</taxon>
    </lineage>
</organism>
<dbReference type="Proteomes" id="UP001162992">
    <property type="component" value="Chromosome 8"/>
</dbReference>
<name>A0ACC2CYG4_DIPCM</name>
<dbReference type="EMBL" id="CM055099">
    <property type="protein sequence ID" value="KAJ7547068.1"/>
    <property type="molecule type" value="Genomic_DNA"/>
</dbReference>
<comment type="caution">
    <text evidence="1">The sequence shown here is derived from an EMBL/GenBank/DDBJ whole genome shotgun (WGS) entry which is preliminary data.</text>
</comment>